<gene>
    <name evidence="2" type="ORF">CFP56_018146</name>
</gene>
<proteinExistence type="predicted"/>
<comment type="caution">
    <text evidence="2">The sequence shown here is derived from an EMBL/GenBank/DDBJ whole genome shotgun (WGS) entry which is preliminary data.</text>
</comment>
<accession>A0AAW0KKU5</accession>
<dbReference type="Proteomes" id="UP000237347">
    <property type="component" value="Unassembled WGS sequence"/>
</dbReference>
<keyword evidence="3" id="KW-1185">Reference proteome</keyword>
<protein>
    <submittedName>
        <fullName evidence="2">Uncharacterized protein</fullName>
    </submittedName>
</protein>
<sequence>MSWRNSIGHNHSKDFMNQYLIAFPLLLEEGTHVHFLYKPLTSSGPWDGIRFGGDPQLEGTPVLNHIFVYNTSYIYYTFENNDSSIISRLVVNQIEEQGPTNRGDHVSISSFWGSSVGINQLVVDLEKDLPQKQSVKPPNNPIKNSSNRYQLRTCKLLNVDQSNKSQKGRARNGVMGIGEDERNIDNM</sequence>
<dbReference type="AlphaFoldDB" id="A0AAW0KKU5"/>
<evidence type="ECO:0000256" key="1">
    <source>
        <dbReference type="SAM" id="MobiDB-lite"/>
    </source>
</evidence>
<evidence type="ECO:0000313" key="3">
    <source>
        <dbReference type="Proteomes" id="UP000237347"/>
    </source>
</evidence>
<evidence type="ECO:0000313" key="2">
    <source>
        <dbReference type="EMBL" id="KAK7839325.1"/>
    </source>
</evidence>
<reference evidence="2 3" key="1">
    <citation type="journal article" date="2018" name="Sci. Data">
        <title>The draft genome sequence of cork oak.</title>
        <authorList>
            <person name="Ramos A.M."/>
            <person name="Usie A."/>
            <person name="Barbosa P."/>
            <person name="Barros P.M."/>
            <person name="Capote T."/>
            <person name="Chaves I."/>
            <person name="Simoes F."/>
            <person name="Abreu I."/>
            <person name="Carrasquinho I."/>
            <person name="Faro C."/>
            <person name="Guimaraes J.B."/>
            <person name="Mendonca D."/>
            <person name="Nobrega F."/>
            <person name="Rodrigues L."/>
            <person name="Saibo N.J.M."/>
            <person name="Varela M.C."/>
            <person name="Egas C."/>
            <person name="Matos J."/>
            <person name="Miguel C.M."/>
            <person name="Oliveira M.M."/>
            <person name="Ricardo C.P."/>
            <person name="Goncalves S."/>
        </authorList>
    </citation>
    <scope>NUCLEOTIDE SEQUENCE [LARGE SCALE GENOMIC DNA]</scope>
    <source>
        <strain evidence="3">cv. HL8</strain>
    </source>
</reference>
<organism evidence="2 3">
    <name type="scientific">Quercus suber</name>
    <name type="common">Cork oak</name>
    <dbReference type="NCBI Taxonomy" id="58331"/>
    <lineage>
        <taxon>Eukaryota</taxon>
        <taxon>Viridiplantae</taxon>
        <taxon>Streptophyta</taxon>
        <taxon>Embryophyta</taxon>
        <taxon>Tracheophyta</taxon>
        <taxon>Spermatophyta</taxon>
        <taxon>Magnoliopsida</taxon>
        <taxon>eudicotyledons</taxon>
        <taxon>Gunneridae</taxon>
        <taxon>Pentapetalae</taxon>
        <taxon>rosids</taxon>
        <taxon>fabids</taxon>
        <taxon>Fagales</taxon>
        <taxon>Fagaceae</taxon>
        <taxon>Quercus</taxon>
    </lineage>
</organism>
<dbReference type="EMBL" id="PKMF04000286">
    <property type="protein sequence ID" value="KAK7839325.1"/>
    <property type="molecule type" value="Genomic_DNA"/>
</dbReference>
<name>A0AAW0KKU5_QUESU</name>
<feature type="region of interest" description="Disordered" evidence="1">
    <location>
        <begin position="161"/>
        <end position="187"/>
    </location>
</feature>